<organism evidence="1 2">
    <name type="scientific">Cuscuta europaea</name>
    <name type="common">European dodder</name>
    <dbReference type="NCBI Taxonomy" id="41803"/>
    <lineage>
        <taxon>Eukaryota</taxon>
        <taxon>Viridiplantae</taxon>
        <taxon>Streptophyta</taxon>
        <taxon>Embryophyta</taxon>
        <taxon>Tracheophyta</taxon>
        <taxon>Spermatophyta</taxon>
        <taxon>Magnoliopsida</taxon>
        <taxon>eudicotyledons</taxon>
        <taxon>Gunneridae</taxon>
        <taxon>Pentapetalae</taxon>
        <taxon>asterids</taxon>
        <taxon>lamiids</taxon>
        <taxon>Solanales</taxon>
        <taxon>Convolvulaceae</taxon>
        <taxon>Cuscuteae</taxon>
        <taxon>Cuscuta</taxon>
        <taxon>Cuscuta subgen. Cuscuta</taxon>
    </lineage>
</organism>
<dbReference type="PANTHER" id="PTHR11439:SF467">
    <property type="entry name" value="INTEGRASE CATALYTIC DOMAIN-CONTAINING PROTEIN"/>
    <property type="match status" value="1"/>
</dbReference>
<name>A0A9P0ZMA3_CUSEU</name>
<dbReference type="CDD" id="cd09272">
    <property type="entry name" value="RNase_HI_RT_Ty1"/>
    <property type="match status" value="1"/>
</dbReference>
<sequence>MVEVLQYVTLTRPDITYALHLVSQSMHAPHTTHMLTVKRIVGYLRGMVDHGLWPQSSTHPTCILAYLHADWADCPDISQSTTRFTGFLSLNLVSWKTKKQPIISKSSTEAEYRVIACIVQDTIHIRSVLFELGFQVKVHVTLFCDNIFVSYLTANPVQHARSKHMQIDFHFV</sequence>
<reference evidence="1" key="1">
    <citation type="submission" date="2022-07" db="EMBL/GenBank/DDBJ databases">
        <authorList>
            <person name="Macas J."/>
            <person name="Novak P."/>
            <person name="Neumann P."/>
        </authorList>
    </citation>
    <scope>NUCLEOTIDE SEQUENCE</scope>
</reference>
<dbReference type="PANTHER" id="PTHR11439">
    <property type="entry name" value="GAG-POL-RELATED RETROTRANSPOSON"/>
    <property type="match status" value="1"/>
</dbReference>
<dbReference type="EMBL" id="CAMAPE010000051">
    <property type="protein sequence ID" value="CAH9107950.1"/>
    <property type="molecule type" value="Genomic_DNA"/>
</dbReference>
<evidence type="ECO:0000313" key="2">
    <source>
        <dbReference type="Proteomes" id="UP001152484"/>
    </source>
</evidence>
<dbReference type="Proteomes" id="UP001152484">
    <property type="component" value="Unassembled WGS sequence"/>
</dbReference>
<evidence type="ECO:0008006" key="3">
    <source>
        <dbReference type="Google" id="ProtNLM"/>
    </source>
</evidence>
<gene>
    <name evidence="1" type="ORF">CEURO_LOCUS17911</name>
</gene>
<protein>
    <recommendedName>
        <fullName evidence="3">Mitochondrial protein</fullName>
    </recommendedName>
</protein>
<comment type="caution">
    <text evidence="1">The sequence shown here is derived from an EMBL/GenBank/DDBJ whole genome shotgun (WGS) entry which is preliminary data.</text>
</comment>
<keyword evidence="2" id="KW-1185">Reference proteome</keyword>
<accession>A0A9P0ZMA3</accession>
<dbReference type="AlphaFoldDB" id="A0A9P0ZMA3"/>
<dbReference type="OrthoDB" id="1717466at2759"/>
<evidence type="ECO:0000313" key="1">
    <source>
        <dbReference type="EMBL" id="CAH9107950.1"/>
    </source>
</evidence>
<proteinExistence type="predicted"/>